<name>A0A223V4U5_9FLAO</name>
<sequence length="150" mass="17025">MKLSKEIKRCMDKSVLCWLATVAPDNIPNVSPKEIFTYYQEEYIIIANIASPQSVKNIKHNPQVCISILAVLVQKGFQLKGTAELVKKQDSGFDKMEPLLNTMTEGKFPFNTIIKIRVEQAKPIIAPKYILYPKTTEEEQIASARKSYGF</sequence>
<accession>A0A223V4U5</accession>
<evidence type="ECO:0000313" key="3">
    <source>
        <dbReference type="Proteomes" id="UP000215244"/>
    </source>
</evidence>
<dbReference type="SUPFAM" id="SSF50475">
    <property type="entry name" value="FMN-binding split barrel"/>
    <property type="match status" value="1"/>
</dbReference>
<organism evidence="2 3">
    <name type="scientific">Maribacter cobaltidurans</name>
    <dbReference type="NCBI Taxonomy" id="1178778"/>
    <lineage>
        <taxon>Bacteria</taxon>
        <taxon>Pseudomonadati</taxon>
        <taxon>Bacteroidota</taxon>
        <taxon>Flavobacteriia</taxon>
        <taxon>Flavobacteriales</taxon>
        <taxon>Flavobacteriaceae</taxon>
        <taxon>Maribacter</taxon>
    </lineage>
</organism>
<proteinExistence type="predicted"/>
<evidence type="ECO:0000313" key="2">
    <source>
        <dbReference type="EMBL" id="ASV29869.1"/>
    </source>
</evidence>
<gene>
    <name evidence="2" type="ORF">CJ263_06340</name>
</gene>
<dbReference type="PANTHER" id="PTHR40660">
    <property type="entry name" value="5'-PHOSPHATE OXIDASE PUTATIVE DOMAIN-CONTAINING PROTEIN-RELATED"/>
    <property type="match status" value="1"/>
</dbReference>
<dbReference type="Pfam" id="PF01243">
    <property type="entry name" value="PNPOx_N"/>
    <property type="match status" value="1"/>
</dbReference>
<feature type="domain" description="Pyridoxamine 5'-phosphate oxidase N-terminal" evidence="1">
    <location>
        <begin position="4"/>
        <end position="120"/>
    </location>
</feature>
<protein>
    <submittedName>
        <fullName evidence="2">Flavin-nucleotide-binding protein</fullName>
    </submittedName>
</protein>
<dbReference type="Gene3D" id="2.30.110.10">
    <property type="entry name" value="Electron Transport, Fmn-binding Protein, Chain A"/>
    <property type="match status" value="1"/>
</dbReference>
<dbReference type="AlphaFoldDB" id="A0A223V4U5"/>
<dbReference type="OrthoDB" id="7867371at2"/>
<dbReference type="KEGG" id="marb:CJ263_06340"/>
<dbReference type="RefSeq" id="WP_094996492.1">
    <property type="nucleotide sequence ID" value="NZ_BMJL01000009.1"/>
</dbReference>
<dbReference type="EMBL" id="CP022957">
    <property type="protein sequence ID" value="ASV29869.1"/>
    <property type="molecule type" value="Genomic_DNA"/>
</dbReference>
<dbReference type="InterPro" id="IPR012349">
    <property type="entry name" value="Split_barrel_FMN-bd"/>
</dbReference>
<evidence type="ECO:0000259" key="1">
    <source>
        <dbReference type="Pfam" id="PF01243"/>
    </source>
</evidence>
<dbReference type="Proteomes" id="UP000215244">
    <property type="component" value="Chromosome"/>
</dbReference>
<keyword evidence="3" id="KW-1185">Reference proteome</keyword>
<reference evidence="2 3" key="1">
    <citation type="submission" date="2017-08" db="EMBL/GenBank/DDBJ databases">
        <title>The complete genome sequence of Maribacter sp. B1, isolated from deep-sea sediment.</title>
        <authorList>
            <person name="Wu Y.-H."/>
            <person name="Cheng H."/>
            <person name="Xu X.-W."/>
        </authorList>
    </citation>
    <scope>NUCLEOTIDE SEQUENCE [LARGE SCALE GENOMIC DNA]</scope>
    <source>
        <strain evidence="2 3">B1</strain>
    </source>
</reference>
<dbReference type="PANTHER" id="PTHR40660:SF1">
    <property type="entry name" value="5'-PHOSPHATE OXIDASE PUTATIVE DOMAIN-CONTAINING PROTEIN-RELATED"/>
    <property type="match status" value="1"/>
</dbReference>
<dbReference type="InterPro" id="IPR011576">
    <property type="entry name" value="Pyridox_Oxase_N"/>
</dbReference>